<comment type="caution">
    <text evidence="1">The sequence shown here is derived from an EMBL/GenBank/DDBJ whole genome shotgun (WGS) entry which is preliminary data.</text>
</comment>
<dbReference type="EMBL" id="JAMZFT010000002">
    <property type="protein sequence ID" value="MCP1336935.1"/>
    <property type="molecule type" value="Genomic_DNA"/>
</dbReference>
<proteinExistence type="predicted"/>
<evidence type="ECO:0000313" key="1">
    <source>
        <dbReference type="EMBL" id="MCP1336935.1"/>
    </source>
</evidence>
<organism evidence="1 2">
    <name type="scientific">Futiania mangrovi</name>
    <dbReference type="NCBI Taxonomy" id="2959716"/>
    <lineage>
        <taxon>Bacteria</taxon>
        <taxon>Pseudomonadati</taxon>
        <taxon>Pseudomonadota</taxon>
        <taxon>Alphaproteobacteria</taxon>
        <taxon>Futianiales</taxon>
        <taxon>Futianiaceae</taxon>
        <taxon>Futiania</taxon>
    </lineage>
</organism>
<dbReference type="InterPro" id="IPR021890">
    <property type="entry name" value="DUF3501"/>
</dbReference>
<accession>A0A9J6PK56</accession>
<evidence type="ECO:0000313" key="2">
    <source>
        <dbReference type="Proteomes" id="UP001055804"/>
    </source>
</evidence>
<dbReference type="Proteomes" id="UP001055804">
    <property type="component" value="Unassembled WGS sequence"/>
</dbReference>
<gene>
    <name evidence="1" type="ORF">NJQ99_10985</name>
</gene>
<sequence>MAAKQQITRDDIMPVEEYVKVRKEMRQNLLAIKKPRRIEIGPVATCYFECYETMLHQIQEMLYIEKGGEEQIADELSAYNPLVPKGQELVATVMFEIDDPIRRKNFLSRLGGVEETMFLQFAGETVKGVPEADVDRTTADGKASSVQFIHFPFTAGQIAKFREAGTQVVLGFSHPSYSHMAVLSEASRAALAEDFA</sequence>
<reference evidence="1" key="1">
    <citation type="submission" date="2022-06" db="EMBL/GenBank/DDBJ databases">
        <title>Isolation and Genomics of Futiania mangrovii gen. nov., sp. nov., a Rare and Metabolically-versatile member in the Class Alphaproteobacteria.</title>
        <authorList>
            <person name="Liu L."/>
            <person name="Huang W.-C."/>
            <person name="Pan J."/>
            <person name="Li J."/>
            <person name="Huang Y."/>
            <person name="Du H."/>
            <person name="Liu Y."/>
            <person name="Li M."/>
        </authorList>
    </citation>
    <scope>NUCLEOTIDE SEQUENCE</scope>
    <source>
        <strain evidence="1">FT118</strain>
    </source>
</reference>
<dbReference type="AlphaFoldDB" id="A0A9J6PK56"/>
<dbReference type="RefSeq" id="WP_269332877.1">
    <property type="nucleotide sequence ID" value="NZ_JAMZFT010000002.1"/>
</dbReference>
<protein>
    <submittedName>
        <fullName evidence="1">DUF3501 family protein</fullName>
    </submittedName>
</protein>
<keyword evidence="2" id="KW-1185">Reference proteome</keyword>
<dbReference type="Pfam" id="PF12007">
    <property type="entry name" value="DUF3501"/>
    <property type="match status" value="1"/>
</dbReference>
<name>A0A9J6PK56_9PROT</name>